<evidence type="ECO:0000256" key="7">
    <source>
        <dbReference type="ARBA" id="ARBA00022737"/>
    </source>
</evidence>
<evidence type="ECO:0000256" key="10">
    <source>
        <dbReference type="ARBA" id="ARBA00023170"/>
    </source>
</evidence>
<evidence type="ECO:0000256" key="11">
    <source>
        <dbReference type="ARBA" id="ARBA00023180"/>
    </source>
</evidence>
<comment type="similarity">
    <text evidence="2">Belongs to the RLP family.</text>
</comment>
<dbReference type="Gene3D" id="3.80.10.10">
    <property type="entry name" value="Ribonuclease Inhibitor"/>
    <property type="match status" value="6"/>
</dbReference>
<comment type="subcellular location">
    <subcellularLocation>
        <location evidence="1">Cell membrane</location>
        <topology evidence="1">Single-pass type I membrane protein</topology>
    </subcellularLocation>
</comment>
<feature type="domain" description="Leucine-rich repeat-containing N-terminal plant-type" evidence="13">
    <location>
        <begin position="10"/>
        <end position="37"/>
    </location>
</feature>
<keyword evidence="10" id="KW-0675">Receptor</keyword>
<evidence type="ECO:0000256" key="4">
    <source>
        <dbReference type="ARBA" id="ARBA00022614"/>
    </source>
</evidence>
<evidence type="ECO:0000313" key="14">
    <source>
        <dbReference type="EMBL" id="KAK8527493.1"/>
    </source>
</evidence>
<evidence type="ECO:0000256" key="12">
    <source>
        <dbReference type="SAM" id="Phobius"/>
    </source>
</evidence>
<accession>A0ABR2D195</accession>
<dbReference type="PANTHER" id="PTHR48061:SF46">
    <property type="entry name" value="LEUCINE-RICH REPEAT-CONTAINING N-TERMINAL PLANT-TYPE DOMAIN-CONTAINING PROTEIN"/>
    <property type="match status" value="1"/>
</dbReference>
<organism evidence="14 15">
    <name type="scientific">Hibiscus sabdariffa</name>
    <name type="common">roselle</name>
    <dbReference type="NCBI Taxonomy" id="183260"/>
    <lineage>
        <taxon>Eukaryota</taxon>
        <taxon>Viridiplantae</taxon>
        <taxon>Streptophyta</taxon>
        <taxon>Embryophyta</taxon>
        <taxon>Tracheophyta</taxon>
        <taxon>Spermatophyta</taxon>
        <taxon>Magnoliopsida</taxon>
        <taxon>eudicotyledons</taxon>
        <taxon>Gunneridae</taxon>
        <taxon>Pentapetalae</taxon>
        <taxon>rosids</taxon>
        <taxon>malvids</taxon>
        <taxon>Malvales</taxon>
        <taxon>Malvaceae</taxon>
        <taxon>Malvoideae</taxon>
        <taxon>Hibiscus</taxon>
    </lineage>
</organism>
<dbReference type="SMART" id="SM00369">
    <property type="entry name" value="LRR_TYP"/>
    <property type="match status" value="11"/>
</dbReference>
<dbReference type="SMART" id="SM00365">
    <property type="entry name" value="LRR_SD22"/>
    <property type="match status" value="7"/>
</dbReference>
<keyword evidence="3" id="KW-1003">Cell membrane</keyword>
<evidence type="ECO:0000256" key="9">
    <source>
        <dbReference type="ARBA" id="ARBA00023136"/>
    </source>
</evidence>
<dbReference type="Pfam" id="PF00560">
    <property type="entry name" value="LRR_1"/>
    <property type="match status" value="9"/>
</dbReference>
<dbReference type="Proteomes" id="UP001472677">
    <property type="component" value="Unassembled WGS sequence"/>
</dbReference>
<evidence type="ECO:0000256" key="3">
    <source>
        <dbReference type="ARBA" id="ARBA00022475"/>
    </source>
</evidence>
<dbReference type="Pfam" id="PF08263">
    <property type="entry name" value="LRRNT_2"/>
    <property type="match status" value="1"/>
</dbReference>
<name>A0ABR2D195_9ROSI</name>
<dbReference type="InterPro" id="IPR046956">
    <property type="entry name" value="RLP23-like"/>
</dbReference>
<evidence type="ECO:0000256" key="8">
    <source>
        <dbReference type="ARBA" id="ARBA00022989"/>
    </source>
</evidence>
<dbReference type="SUPFAM" id="SSF52047">
    <property type="entry name" value="RNI-like"/>
    <property type="match status" value="1"/>
</dbReference>
<proteinExistence type="inferred from homology"/>
<evidence type="ECO:0000259" key="13">
    <source>
        <dbReference type="Pfam" id="PF08263"/>
    </source>
</evidence>
<keyword evidence="6" id="KW-0732">Signal</keyword>
<keyword evidence="4" id="KW-0433">Leucine-rich repeat</keyword>
<keyword evidence="5 12" id="KW-0812">Transmembrane</keyword>
<comment type="caution">
    <text evidence="14">The sequence shown here is derived from an EMBL/GenBank/DDBJ whole genome shotgun (WGS) entry which is preliminary data.</text>
</comment>
<dbReference type="SUPFAM" id="SSF52058">
    <property type="entry name" value="L domain-like"/>
    <property type="match status" value="2"/>
</dbReference>
<protein>
    <recommendedName>
        <fullName evidence="13">Leucine-rich repeat-containing N-terminal plant-type domain-containing protein</fullName>
    </recommendedName>
</protein>
<dbReference type="Pfam" id="PF13855">
    <property type="entry name" value="LRR_8"/>
    <property type="match status" value="2"/>
</dbReference>
<dbReference type="InterPro" id="IPR001611">
    <property type="entry name" value="Leu-rich_rpt"/>
</dbReference>
<evidence type="ECO:0000256" key="6">
    <source>
        <dbReference type="ARBA" id="ARBA00022729"/>
    </source>
</evidence>
<dbReference type="InterPro" id="IPR003591">
    <property type="entry name" value="Leu-rich_rpt_typical-subtyp"/>
</dbReference>
<dbReference type="InterPro" id="IPR032675">
    <property type="entry name" value="LRR_dom_sf"/>
</dbReference>
<evidence type="ECO:0000256" key="1">
    <source>
        <dbReference type="ARBA" id="ARBA00004251"/>
    </source>
</evidence>
<keyword evidence="11" id="KW-0325">Glycoprotein</keyword>
<evidence type="ECO:0000256" key="5">
    <source>
        <dbReference type="ARBA" id="ARBA00022692"/>
    </source>
</evidence>
<evidence type="ECO:0000256" key="2">
    <source>
        <dbReference type="ARBA" id="ARBA00009592"/>
    </source>
</evidence>
<dbReference type="PRINTS" id="PR00019">
    <property type="entry name" value="LEURICHRPT"/>
</dbReference>
<keyword evidence="8 12" id="KW-1133">Transmembrane helix</keyword>
<gene>
    <name evidence="14" type="ORF">V6N12_054702</name>
</gene>
<keyword evidence="7" id="KW-0677">Repeat</keyword>
<sequence length="974" mass="107537">MSIYEPSVDFCDGTAHPKTNSWNESTNCCTWEGVTCDNATGQVIGLDLSCSMLAGFLAPDTSLSGLQGLKRLNLSYNDFKHSSIPLGFSRLVSLTHLDLSGSSFSGFVPPVVSLPSKLISLDLSTNDLTFDSHNFGMLIGNLSELQILFLDSVDMFDVEPTSLVNLSLSLKRLSLPNCDLQGEFPSEIFQLRNLEYLDLSSNYLTGHLPKFNWSSPLRLLDLSRNYFRGSIPVSLRNLTEVTSLDFSFNEFEGQIPDVFGNLNKLTTLNFSYCNFSCELPSSLFNLTRLTYLELSSNRLTGPLPANVTGLQNLNELYLEDNLLAGGIPSWPFTLPFLQYLRLGHNSLTGPINQIQEPNSIRVVCLENNDIHGEIPTSFFGLSELTELDLSSNSLSGVIESDMLSKLDNLEVLHLSSNNFSGVVKFDVLSKMKKLAELDLSSNKLLSCSRSDNGANSTSQVLQALYFSSCNVDQFPVFLQSSKSLSILDLSDNRIRGTVLKWEAQGWEQLTYLNLSHNLLSGLEQFPGKNLLFLDLSSNLLQGPLPDPPPSLVEFLISKNKLSGEIPPSICNLTSLDILDLSSNYLGGTIPTCLGNFSKEIEIINLQMNNLGGKIPVFCVAEDILTTLALNDNQLEGLLPGSLVNCICLRFLNVANNNLNDLFPYRLSVLPDLQVLILRSNRFYGGLHNSKAISAFLSLQVIDLSQNDFIGPLPTKFFRDLKAMKPVVDHPSPRINCGRADVMCIPKCEDCNPEKYKTITKLNMKRLEMELDLAKSLSSGFTLIDFSNNQFDGRIPEVLAELSALLVLNLSHNSLTGPLPPSLGSIAALESLDLSWNQLGGRIPSELTKLTFLEVLNLSHNNFIGPIPVGNQFNTFDNDSYAGNLALCGLPLSKKCGNGGEPNPPTSKLGEEEYSAIDFIWKLVMMGYMCGVVLGLSTGYVVLTTGRPRWLARMVERDWLRSFARWIRMIGMKTN</sequence>
<keyword evidence="15" id="KW-1185">Reference proteome</keyword>
<dbReference type="InterPro" id="IPR013210">
    <property type="entry name" value="LRR_N_plant-typ"/>
</dbReference>
<dbReference type="PROSITE" id="PS51450">
    <property type="entry name" value="LRR"/>
    <property type="match status" value="1"/>
</dbReference>
<dbReference type="EMBL" id="JBBPBM010000038">
    <property type="protein sequence ID" value="KAK8527493.1"/>
    <property type="molecule type" value="Genomic_DNA"/>
</dbReference>
<reference evidence="14 15" key="1">
    <citation type="journal article" date="2024" name="G3 (Bethesda)">
        <title>Genome assembly of Hibiscus sabdariffa L. provides insights into metabolisms of medicinal natural products.</title>
        <authorList>
            <person name="Kim T."/>
        </authorList>
    </citation>
    <scope>NUCLEOTIDE SEQUENCE [LARGE SCALE GENOMIC DNA]</scope>
    <source>
        <strain evidence="14">TK-2024</strain>
        <tissue evidence="14">Old leaves</tissue>
    </source>
</reference>
<evidence type="ECO:0000313" key="15">
    <source>
        <dbReference type="Proteomes" id="UP001472677"/>
    </source>
</evidence>
<feature type="transmembrane region" description="Helical" evidence="12">
    <location>
        <begin position="918"/>
        <end position="942"/>
    </location>
</feature>
<dbReference type="PANTHER" id="PTHR48061">
    <property type="entry name" value="LEUCINE-RICH REPEAT RECEPTOR PROTEIN KINASE EMS1-LIKE-RELATED"/>
    <property type="match status" value="1"/>
</dbReference>
<keyword evidence="9 12" id="KW-0472">Membrane</keyword>